<feature type="domain" description="DUF7275" evidence="1">
    <location>
        <begin position="58"/>
        <end position="235"/>
    </location>
</feature>
<accession>A0A7G9UZ21</accession>
<reference evidence="2 3" key="1">
    <citation type="submission" date="2020-06" db="EMBL/GenBank/DDBJ databases">
        <authorList>
            <person name="Arora M.N."/>
            <person name="Dalling M.T."/>
            <person name="Dawson S.P.M."/>
            <person name="Elia S.N."/>
            <person name="Burke B."/>
            <person name="Shaffer C.D."/>
            <person name="Weston-Hafer K.A."/>
            <person name="Garlena R.A."/>
            <person name="Russell D.A."/>
            <person name="Pope W.H."/>
            <person name="Jacobs-Sera D."/>
            <person name="Hatfull G.F."/>
        </authorList>
    </citation>
    <scope>NUCLEOTIDE SEQUENCE [LARGE SCALE GENOMIC DNA]</scope>
</reference>
<dbReference type="Proteomes" id="UP000516151">
    <property type="component" value="Segment"/>
</dbReference>
<dbReference type="RefSeq" id="YP_010651783.1">
    <property type="nucleotide sequence ID" value="NC_070783.1"/>
</dbReference>
<evidence type="ECO:0000259" key="1">
    <source>
        <dbReference type="Pfam" id="PF23940"/>
    </source>
</evidence>
<name>A0A7G9UZ21_9CAUD</name>
<sequence length="252" mass="30145">MTKVLIGSQALNHWFDDARAPHDTDYFSDEEIEGAEAFWHPKLAGYQWSGEIADPTELYTIKVSHAFWFHGDRKWWKHMYDVKFLQDHGFRYVIPELYDILYAIWVERHGKKKAMLNVTADEFFNPNVDRIYDHDSIHRSIAYHERPLYERILKDGADVMVDESKFWNLEQADRLSLVREEVYATALERILIPKEYIPSQRAAYNWAIRKTITDFSKGWFPKFIVLNWTELYKPDVDFVKVHLENKDKLIRL</sequence>
<keyword evidence="3" id="KW-1185">Reference proteome</keyword>
<protein>
    <recommendedName>
        <fullName evidence="1">DUF7275 domain-containing protein</fullName>
    </recommendedName>
</protein>
<dbReference type="Pfam" id="PF23940">
    <property type="entry name" value="DUF7275"/>
    <property type="match status" value="1"/>
</dbReference>
<dbReference type="EMBL" id="MT684598">
    <property type="protein sequence ID" value="QNN99276.1"/>
    <property type="molecule type" value="Genomic_DNA"/>
</dbReference>
<organism evidence="2 3">
    <name type="scientific">Streptomyces phage Faust</name>
    <dbReference type="NCBI Taxonomy" id="2767565"/>
    <lineage>
        <taxon>Viruses</taxon>
        <taxon>Duplodnaviria</taxon>
        <taxon>Heunggongvirae</taxon>
        <taxon>Uroviricota</taxon>
        <taxon>Caudoviricetes</taxon>
        <taxon>Stanwilliamsviridae</taxon>
        <taxon>Loccivirinae</taxon>
        <taxon>Faustvirus</taxon>
        <taxon>Faustvirus faust</taxon>
    </lineage>
</organism>
<evidence type="ECO:0000313" key="2">
    <source>
        <dbReference type="EMBL" id="QNN99276.1"/>
    </source>
</evidence>
<dbReference type="KEGG" id="vg:77927499"/>
<dbReference type="InterPro" id="IPR055699">
    <property type="entry name" value="DUF7275"/>
</dbReference>
<evidence type="ECO:0000313" key="3">
    <source>
        <dbReference type="Proteomes" id="UP000516151"/>
    </source>
</evidence>
<dbReference type="GeneID" id="77927499"/>
<proteinExistence type="predicted"/>
<gene>
    <name evidence="2" type="primary">204</name>
    <name evidence="2" type="ORF">SEA_FAUST_204</name>
</gene>